<keyword evidence="7" id="KW-1185">Reference proteome</keyword>
<dbReference type="PANTHER" id="PTHR47966:SF74">
    <property type="entry name" value="AGR407CP"/>
    <property type="match status" value="1"/>
</dbReference>
<organism evidence="6 7">
    <name type="scientific">Mycena belliarum</name>
    <dbReference type="NCBI Taxonomy" id="1033014"/>
    <lineage>
        <taxon>Eukaryota</taxon>
        <taxon>Fungi</taxon>
        <taxon>Dikarya</taxon>
        <taxon>Basidiomycota</taxon>
        <taxon>Agaricomycotina</taxon>
        <taxon>Agaricomycetes</taxon>
        <taxon>Agaricomycetidae</taxon>
        <taxon>Agaricales</taxon>
        <taxon>Marasmiineae</taxon>
        <taxon>Mycenaceae</taxon>
        <taxon>Mycena</taxon>
    </lineage>
</organism>
<dbReference type="PANTHER" id="PTHR47966">
    <property type="entry name" value="BETA-SITE APP-CLEAVING ENZYME, ISOFORM A-RELATED"/>
    <property type="match status" value="1"/>
</dbReference>
<comment type="caution">
    <text evidence="6">The sequence shown here is derived from an EMBL/GenBank/DDBJ whole genome shotgun (WGS) entry which is preliminary data.</text>
</comment>
<protein>
    <submittedName>
        <fullName evidence="6">Acid protease</fullName>
    </submittedName>
</protein>
<dbReference type="Pfam" id="PF00026">
    <property type="entry name" value="Asp"/>
    <property type="match status" value="1"/>
</dbReference>
<evidence type="ECO:0000256" key="3">
    <source>
        <dbReference type="PIRSR" id="PIRSR601461-2"/>
    </source>
</evidence>
<dbReference type="Gene3D" id="2.40.70.10">
    <property type="entry name" value="Acid Proteases"/>
    <property type="match status" value="2"/>
</dbReference>
<dbReference type="CDD" id="cd05471">
    <property type="entry name" value="pepsin_like"/>
    <property type="match status" value="1"/>
</dbReference>
<feature type="disulfide bond" evidence="3">
    <location>
        <begin position="94"/>
        <end position="99"/>
    </location>
</feature>
<dbReference type="Proteomes" id="UP001222325">
    <property type="component" value="Unassembled WGS sequence"/>
</dbReference>
<gene>
    <name evidence="6" type="ORF">B0H15DRAFT_767035</name>
</gene>
<keyword evidence="3" id="KW-1015">Disulfide bond</keyword>
<dbReference type="EMBL" id="JARJCN010000001">
    <property type="protein sequence ID" value="KAJ7104191.1"/>
    <property type="molecule type" value="Genomic_DNA"/>
</dbReference>
<feature type="domain" description="Peptidase A1" evidence="5">
    <location>
        <begin position="65"/>
        <end position="409"/>
    </location>
</feature>
<keyword evidence="6" id="KW-0378">Hydrolase</keyword>
<evidence type="ECO:0000256" key="1">
    <source>
        <dbReference type="ARBA" id="ARBA00007447"/>
    </source>
</evidence>
<dbReference type="SUPFAM" id="SSF50630">
    <property type="entry name" value="Acid proteases"/>
    <property type="match status" value="1"/>
</dbReference>
<dbReference type="InterPro" id="IPR021109">
    <property type="entry name" value="Peptidase_aspartic_dom_sf"/>
</dbReference>
<evidence type="ECO:0000256" key="4">
    <source>
        <dbReference type="SAM" id="SignalP"/>
    </source>
</evidence>
<feature type="chain" id="PRO_5041928811" evidence="4">
    <location>
        <begin position="18"/>
        <end position="559"/>
    </location>
</feature>
<keyword evidence="6" id="KW-0645">Protease</keyword>
<evidence type="ECO:0000313" key="6">
    <source>
        <dbReference type="EMBL" id="KAJ7104191.1"/>
    </source>
</evidence>
<dbReference type="GO" id="GO:0006508">
    <property type="term" value="P:proteolysis"/>
    <property type="evidence" value="ECO:0007669"/>
    <property type="project" value="UniProtKB-KW"/>
</dbReference>
<keyword evidence="4" id="KW-0732">Signal</keyword>
<dbReference type="AlphaFoldDB" id="A0AAD6UQC8"/>
<feature type="active site" evidence="2">
    <location>
        <position position="81"/>
    </location>
</feature>
<name>A0AAD6UQC8_9AGAR</name>
<reference evidence="6" key="1">
    <citation type="submission" date="2023-03" db="EMBL/GenBank/DDBJ databases">
        <title>Massive genome expansion in bonnet fungi (Mycena s.s.) driven by repeated elements and novel gene families across ecological guilds.</title>
        <authorList>
            <consortium name="Lawrence Berkeley National Laboratory"/>
            <person name="Harder C.B."/>
            <person name="Miyauchi S."/>
            <person name="Viragh M."/>
            <person name="Kuo A."/>
            <person name="Thoen E."/>
            <person name="Andreopoulos B."/>
            <person name="Lu D."/>
            <person name="Skrede I."/>
            <person name="Drula E."/>
            <person name="Henrissat B."/>
            <person name="Morin E."/>
            <person name="Kohler A."/>
            <person name="Barry K."/>
            <person name="LaButti K."/>
            <person name="Morin E."/>
            <person name="Salamov A."/>
            <person name="Lipzen A."/>
            <person name="Mereny Z."/>
            <person name="Hegedus B."/>
            <person name="Baldrian P."/>
            <person name="Stursova M."/>
            <person name="Weitz H."/>
            <person name="Taylor A."/>
            <person name="Grigoriev I.V."/>
            <person name="Nagy L.G."/>
            <person name="Martin F."/>
            <person name="Kauserud H."/>
        </authorList>
    </citation>
    <scope>NUCLEOTIDE SEQUENCE</scope>
    <source>
        <strain evidence="6">CBHHK173m</strain>
    </source>
</reference>
<feature type="active site" evidence="2">
    <location>
        <position position="295"/>
    </location>
</feature>
<evidence type="ECO:0000256" key="2">
    <source>
        <dbReference type="PIRSR" id="PIRSR601461-1"/>
    </source>
</evidence>
<evidence type="ECO:0000313" key="7">
    <source>
        <dbReference type="Proteomes" id="UP001222325"/>
    </source>
</evidence>
<comment type="similarity">
    <text evidence="1">Belongs to the peptidase A1 family.</text>
</comment>
<sequence length="559" mass="59085">MFIPLSLLSFFLVGASARSLFPSAIPVIPPLRVLSRAEHNASLTSAHPTISGITPVTISSDRQTYFAVLQTGTISFRVALDTASSDLWIMGSTCSSGSCPTVPRYPLKYGSPTFEVVNNNQTIFKAGYADGTVASGFVAKESIRLANVTLPSQAFAIVTETNVTMLDDVSGILGLGFSRLSSISASSNNSAPFFHSLAEQGALDYPLFGLSLTNDQSGSLSLGAIDGAIVTNVSQIGWNKVVEFSPIGSQSNVSSYLHWVTVCFMLLFSILVNGTRISPIPTYPKVTGNSLALFDIGFSGIFGPYQDVERLFDQIDGSRLVSEGQWAIPCDTVVPLSFTFGQQTYTVEPTDYLIGPASGNPKICLTWPQARPPSADGIDWQFGGAFLRTVYSIFSYGINAKEPPLIGFYPLNNATEKINSTAVAEFLSSQSATVATTLPNSLLPTPSFATPSYGFNSSIKAPTGELVSSNLATSTYSAIFGTKVGNATSIPLITPAPTVTTIIMTNAEGVVTTSTSTLPQPSVMLGLPGSNAVVTHPAPLIFTTLCLALSLISMDFILL</sequence>
<dbReference type="InterPro" id="IPR034164">
    <property type="entry name" value="Pepsin-like_dom"/>
</dbReference>
<dbReference type="PRINTS" id="PR00792">
    <property type="entry name" value="PEPSIN"/>
</dbReference>
<accession>A0AAD6UQC8</accession>
<evidence type="ECO:0000259" key="5">
    <source>
        <dbReference type="PROSITE" id="PS51767"/>
    </source>
</evidence>
<feature type="disulfide bond" evidence="3">
    <location>
        <begin position="330"/>
        <end position="364"/>
    </location>
</feature>
<dbReference type="InterPro" id="IPR033121">
    <property type="entry name" value="PEPTIDASE_A1"/>
</dbReference>
<dbReference type="GO" id="GO:0004190">
    <property type="term" value="F:aspartic-type endopeptidase activity"/>
    <property type="evidence" value="ECO:0007669"/>
    <property type="project" value="InterPro"/>
</dbReference>
<dbReference type="InterPro" id="IPR001461">
    <property type="entry name" value="Aspartic_peptidase_A1"/>
</dbReference>
<dbReference type="PROSITE" id="PS51767">
    <property type="entry name" value="PEPTIDASE_A1"/>
    <property type="match status" value="1"/>
</dbReference>
<feature type="signal peptide" evidence="4">
    <location>
        <begin position="1"/>
        <end position="17"/>
    </location>
</feature>
<proteinExistence type="inferred from homology"/>